<dbReference type="Proteomes" id="UP000642673">
    <property type="component" value="Unassembled WGS sequence"/>
</dbReference>
<proteinExistence type="predicted"/>
<feature type="region of interest" description="Disordered" evidence="1">
    <location>
        <begin position="37"/>
        <end position="71"/>
    </location>
</feature>
<dbReference type="EMBL" id="BMVP01000003">
    <property type="protein sequence ID" value="GHB52328.1"/>
    <property type="molecule type" value="Genomic_DNA"/>
</dbReference>
<feature type="transmembrane region" description="Helical" evidence="2">
    <location>
        <begin position="15"/>
        <end position="34"/>
    </location>
</feature>
<protein>
    <recommendedName>
        <fullName evidence="5">Secreted protein</fullName>
    </recommendedName>
</protein>
<reference evidence="4" key="1">
    <citation type="journal article" date="2019" name="Int. J. Syst. Evol. Microbiol.">
        <title>The Global Catalogue of Microorganisms (GCM) 10K type strain sequencing project: providing services to taxonomists for standard genome sequencing and annotation.</title>
        <authorList>
            <consortium name="The Broad Institute Genomics Platform"/>
            <consortium name="The Broad Institute Genome Sequencing Center for Infectious Disease"/>
            <person name="Wu L."/>
            <person name="Ma J."/>
        </authorList>
    </citation>
    <scope>NUCLEOTIDE SEQUENCE [LARGE SCALE GENOMIC DNA]</scope>
    <source>
        <strain evidence="4">JCM 4738</strain>
    </source>
</reference>
<comment type="caution">
    <text evidence="3">The sequence shown here is derived from an EMBL/GenBank/DDBJ whole genome shotgun (WGS) entry which is preliminary data.</text>
</comment>
<keyword evidence="2" id="KW-1133">Transmembrane helix</keyword>
<accession>A0ABQ3EUR0</accession>
<evidence type="ECO:0000256" key="1">
    <source>
        <dbReference type="SAM" id="MobiDB-lite"/>
    </source>
</evidence>
<sequence length="71" mass="7742">MKDRQHPTEGVNMNLVAGLILVAVLALIVLLVVAPSAPSRRNPFPGRRRSGAHRLNTVPQQRGAGRFHTPQ</sequence>
<keyword evidence="4" id="KW-1185">Reference proteome</keyword>
<evidence type="ECO:0000313" key="4">
    <source>
        <dbReference type="Proteomes" id="UP000642673"/>
    </source>
</evidence>
<keyword evidence="2" id="KW-0812">Transmembrane</keyword>
<evidence type="ECO:0008006" key="5">
    <source>
        <dbReference type="Google" id="ProtNLM"/>
    </source>
</evidence>
<keyword evidence="2" id="KW-0472">Membrane</keyword>
<evidence type="ECO:0000256" key="2">
    <source>
        <dbReference type="SAM" id="Phobius"/>
    </source>
</evidence>
<name>A0ABQ3EUR0_9ACTN</name>
<organism evidence="3 4">
    <name type="scientific">Streptomyces cirratus</name>
    <dbReference type="NCBI Taxonomy" id="68187"/>
    <lineage>
        <taxon>Bacteria</taxon>
        <taxon>Bacillati</taxon>
        <taxon>Actinomycetota</taxon>
        <taxon>Actinomycetes</taxon>
        <taxon>Kitasatosporales</taxon>
        <taxon>Streptomycetaceae</taxon>
        <taxon>Streptomyces</taxon>
    </lineage>
</organism>
<gene>
    <name evidence="3" type="ORF">GCM10010347_22770</name>
</gene>
<evidence type="ECO:0000313" key="3">
    <source>
        <dbReference type="EMBL" id="GHB52328.1"/>
    </source>
</evidence>